<dbReference type="InterPro" id="IPR012134">
    <property type="entry name" value="Glu-5-SA_DH"/>
</dbReference>
<dbReference type="InterPro" id="IPR020593">
    <property type="entry name" value="G-glutamylP_reductase_CS"/>
</dbReference>
<dbReference type="InterPro" id="IPR016163">
    <property type="entry name" value="Ald_DH_C"/>
</dbReference>
<evidence type="ECO:0000313" key="9">
    <source>
        <dbReference type="Proteomes" id="UP000318946"/>
    </source>
</evidence>
<dbReference type="PIRSF" id="PIRSF000151">
    <property type="entry name" value="GPR"/>
    <property type="match status" value="1"/>
</dbReference>
<dbReference type="HAMAP" id="MF_00412">
    <property type="entry name" value="ProA"/>
    <property type="match status" value="1"/>
</dbReference>
<dbReference type="RefSeq" id="WP_141412927.1">
    <property type="nucleotide sequence ID" value="NZ_AP019735.1"/>
</dbReference>
<dbReference type="Proteomes" id="UP000318946">
    <property type="component" value="Chromosome"/>
</dbReference>
<dbReference type="InterPro" id="IPR000965">
    <property type="entry name" value="GPR_dom"/>
</dbReference>
<dbReference type="NCBIfam" id="NF001221">
    <property type="entry name" value="PRK00197.1"/>
    <property type="match status" value="1"/>
</dbReference>
<dbReference type="GO" id="GO:0004350">
    <property type="term" value="F:glutamate-5-semialdehyde dehydrogenase activity"/>
    <property type="evidence" value="ECO:0007669"/>
    <property type="project" value="UniProtKB-UniRule"/>
</dbReference>
<evidence type="ECO:0000256" key="7">
    <source>
        <dbReference type="HAMAP-Rule" id="MF_00412"/>
    </source>
</evidence>
<dbReference type="GO" id="GO:0055129">
    <property type="term" value="P:L-proline biosynthetic process"/>
    <property type="evidence" value="ECO:0007669"/>
    <property type="project" value="UniProtKB-UniRule"/>
</dbReference>
<comment type="catalytic activity">
    <reaction evidence="6 7">
        <text>L-glutamate 5-semialdehyde + phosphate + NADP(+) = L-glutamyl 5-phosphate + NADPH + H(+)</text>
        <dbReference type="Rhea" id="RHEA:19541"/>
        <dbReference type="ChEBI" id="CHEBI:15378"/>
        <dbReference type="ChEBI" id="CHEBI:43474"/>
        <dbReference type="ChEBI" id="CHEBI:57783"/>
        <dbReference type="ChEBI" id="CHEBI:58066"/>
        <dbReference type="ChEBI" id="CHEBI:58274"/>
        <dbReference type="ChEBI" id="CHEBI:58349"/>
        <dbReference type="EC" id="1.2.1.41"/>
    </reaction>
</comment>
<keyword evidence="3 7" id="KW-0641">Proline biosynthesis</keyword>
<name>A0A4Y1WUW1_9BACT</name>
<evidence type="ECO:0000313" key="8">
    <source>
        <dbReference type="EMBL" id="BBL04495.1"/>
    </source>
</evidence>
<reference evidence="9" key="1">
    <citation type="submission" date="2019-06" db="EMBL/GenBank/DDBJ databases">
        <title>Alistipes onderdonkii subsp. vulgaris subsp. nov., Alistipes dispar sp. nov. and Alistipes communis sp. nov., isolated from human faeces, and creation of Alistipes onderdonkii subsp. onderdonkii subsp. nov.</title>
        <authorList>
            <person name="Sakamoto M."/>
            <person name="Ikeyama N."/>
            <person name="Ogata Y."/>
            <person name="Suda W."/>
            <person name="Iino T."/>
            <person name="Hattori M."/>
            <person name="Ohkuma M."/>
        </authorList>
    </citation>
    <scope>NUCLEOTIDE SEQUENCE [LARGE SCALE GENOMIC DNA]</scope>
    <source>
        <strain evidence="9">5CBH24</strain>
    </source>
</reference>
<dbReference type="AlphaFoldDB" id="A0A4Y1WUW1"/>
<dbReference type="CDD" id="cd07079">
    <property type="entry name" value="ALDH_F18-19_ProA-GPR"/>
    <property type="match status" value="1"/>
</dbReference>
<dbReference type="PROSITE" id="PS01223">
    <property type="entry name" value="PROA"/>
    <property type="match status" value="1"/>
</dbReference>
<dbReference type="GO" id="GO:0005737">
    <property type="term" value="C:cytoplasm"/>
    <property type="evidence" value="ECO:0007669"/>
    <property type="project" value="UniProtKB-SubCell"/>
</dbReference>
<keyword evidence="7" id="KW-0963">Cytoplasm</keyword>
<dbReference type="NCBIfam" id="TIGR00407">
    <property type="entry name" value="proA"/>
    <property type="match status" value="1"/>
</dbReference>
<evidence type="ECO:0000256" key="6">
    <source>
        <dbReference type="ARBA" id="ARBA00049024"/>
    </source>
</evidence>
<comment type="similarity">
    <text evidence="7">Belongs to the gamma-glutamyl phosphate reductase family.</text>
</comment>
<evidence type="ECO:0000256" key="3">
    <source>
        <dbReference type="ARBA" id="ARBA00022650"/>
    </source>
</evidence>
<comment type="pathway">
    <text evidence="1 7">Amino-acid biosynthesis; L-proline biosynthesis; L-glutamate 5-semialdehyde from L-glutamate: step 2/2.</text>
</comment>
<dbReference type="EC" id="1.2.1.41" evidence="7"/>
<evidence type="ECO:0000256" key="2">
    <source>
        <dbReference type="ARBA" id="ARBA00022605"/>
    </source>
</evidence>
<dbReference type="SUPFAM" id="SSF53720">
    <property type="entry name" value="ALDH-like"/>
    <property type="match status" value="1"/>
</dbReference>
<dbReference type="UniPathway" id="UPA00098">
    <property type="reaction ID" value="UER00360"/>
</dbReference>
<keyword evidence="9" id="KW-1185">Reference proteome</keyword>
<keyword evidence="2 7" id="KW-0028">Amino-acid biosynthesis</keyword>
<dbReference type="EMBL" id="AP019735">
    <property type="protein sequence ID" value="BBL04495.1"/>
    <property type="molecule type" value="Genomic_DNA"/>
</dbReference>
<comment type="function">
    <text evidence="7">Catalyzes the NADPH-dependent reduction of L-glutamate 5-phosphate into L-glutamate 5-semialdehyde and phosphate. The product spontaneously undergoes cyclization to form 1-pyrroline-5-carboxylate.</text>
</comment>
<keyword evidence="4 7" id="KW-0521">NADP</keyword>
<dbReference type="InterPro" id="IPR016161">
    <property type="entry name" value="Ald_DH/histidinol_DH"/>
</dbReference>
<gene>
    <name evidence="7 8" type="primary">proA</name>
    <name evidence="8" type="ORF">A5CBH24_18080</name>
</gene>
<keyword evidence="5 7" id="KW-0560">Oxidoreductase</keyword>
<sequence length="415" mass="44587">METQHTFRRAREAARALNRTASERIDRLLLALADAVEAGTEELLAANARDRSRMNPADPAYDRLLLDRGRLLGIAADLRNVAALPSPLGRILDRTVRPNGMEIRKISVPFGVVGVIYEARPNVGFDVFALCVKSGNACILKGGSDARDSNAAIAALIRRTLAAHGFDENTLALLPPTHEATAALLGATGLVDLVIPRGGRGLIDFVRDHARVPVIETGAGVCHAYFDRSGDTEKGAAIVLNAKTRRVSVCNALDTLVVHRDRLTDLPRLCRPLAEKGVELQADEAARTALHGNYPAALLRAADAASFGTEFLSLRLSIRTVASLDEALAHIARYSSQHSETIIAEDAEAIRTFQREVDAACVYANVSTAFTDGAQFGMGAEIGISTQKLHARGPMALRELTSYKYLIAGDGQTRP</sequence>
<proteinExistence type="inferred from homology"/>
<comment type="subcellular location">
    <subcellularLocation>
        <location evidence="7">Cytoplasm</location>
    </subcellularLocation>
</comment>
<dbReference type="Gene3D" id="3.40.605.10">
    <property type="entry name" value="Aldehyde Dehydrogenase, Chain A, domain 1"/>
    <property type="match status" value="1"/>
</dbReference>
<evidence type="ECO:0000256" key="1">
    <source>
        <dbReference type="ARBA" id="ARBA00004985"/>
    </source>
</evidence>
<evidence type="ECO:0000256" key="5">
    <source>
        <dbReference type="ARBA" id="ARBA00023002"/>
    </source>
</evidence>
<dbReference type="PANTHER" id="PTHR11063">
    <property type="entry name" value="GLUTAMATE SEMIALDEHYDE DEHYDROGENASE"/>
    <property type="match status" value="1"/>
</dbReference>
<protein>
    <recommendedName>
        <fullName evidence="7">Gamma-glutamyl phosphate reductase</fullName>
        <shortName evidence="7">GPR</shortName>
        <ecNumber evidence="7">1.2.1.41</ecNumber>
    </recommendedName>
    <alternativeName>
        <fullName evidence="7">Glutamate-5-semialdehyde dehydrogenase</fullName>
    </alternativeName>
    <alternativeName>
        <fullName evidence="7">Glutamyl-gamma-semialdehyde dehydrogenase</fullName>
        <shortName evidence="7">GSA dehydrogenase</shortName>
    </alternativeName>
</protein>
<dbReference type="GeneID" id="78342525"/>
<accession>A0A4Y1WUW1</accession>
<evidence type="ECO:0000256" key="4">
    <source>
        <dbReference type="ARBA" id="ARBA00022857"/>
    </source>
</evidence>
<dbReference type="KEGG" id="acou:A5CBH24_18080"/>
<dbReference type="PANTHER" id="PTHR11063:SF8">
    <property type="entry name" value="DELTA-1-PYRROLINE-5-CARBOXYLATE SYNTHASE"/>
    <property type="match status" value="1"/>
</dbReference>
<dbReference type="InterPro" id="IPR016162">
    <property type="entry name" value="Ald_DH_N"/>
</dbReference>
<dbReference type="Gene3D" id="3.40.309.10">
    <property type="entry name" value="Aldehyde Dehydrogenase, Chain A, domain 2"/>
    <property type="match status" value="1"/>
</dbReference>
<organism evidence="8 9">
    <name type="scientific">Alistipes communis</name>
    <dbReference type="NCBI Taxonomy" id="2585118"/>
    <lineage>
        <taxon>Bacteria</taxon>
        <taxon>Pseudomonadati</taxon>
        <taxon>Bacteroidota</taxon>
        <taxon>Bacteroidia</taxon>
        <taxon>Bacteroidales</taxon>
        <taxon>Rikenellaceae</taxon>
        <taxon>Alistipes</taxon>
    </lineage>
</organism>
<dbReference type="OrthoDB" id="9809970at2"/>
<dbReference type="GO" id="GO:0050661">
    <property type="term" value="F:NADP binding"/>
    <property type="evidence" value="ECO:0007669"/>
    <property type="project" value="InterPro"/>
</dbReference>